<comment type="cofactor">
    <cofactor evidence="1">
        <name>Zn(2+)</name>
        <dbReference type="ChEBI" id="CHEBI:29105"/>
    </cofactor>
</comment>
<dbReference type="PRINTS" id="PR01270">
    <property type="entry name" value="HDASUPER"/>
</dbReference>
<dbReference type="Gene3D" id="3.40.800.20">
    <property type="entry name" value="Histone deacetylase domain"/>
    <property type="match status" value="1"/>
</dbReference>
<evidence type="ECO:0000259" key="6">
    <source>
        <dbReference type="Pfam" id="PF00850"/>
    </source>
</evidence>
<feature type="domain" description="Histone deacetylase" evidence="6">
    <location>
        <begin position="30"/>
        <end position="338"/>
    </location>
</feature>
<dbReference type="EMBL" id="BMKW01000001">
    <property type="protein sequence ID" value="GGI99845.1"/>
    <property type="molecule type" value="Genomic_DNA"/>
</dbReference>
<evidence type="ECO:0000313" key="8">
    <source>
        <dbReference type="Proteomes" id="UP000661507"/>
    </source>
</evidence>
<dbReference type="InterPro" id="IPR000286">
    <property type="entry name" value="HDACs"/>
</dbReference>
<evidence type="ECO:0000256" key="4">
    <source>
        <dbReference type="ARBA" id="ARBA00022801"/>
    </source>
</evidence>
<dbReference type="RefSeq" id="WP_188965167.1">
    <property type="nucleotide sequence ID" value="NZ_BMKW01000001.1"/>
</dbReference>
<evidence type="ECO:0000313" key="7">
    <source>
        <dbReference type="EMBL" id="GGI99845.1"/>
    </source>
</evidence>
<evidence type="ECO:0000256" key="3">
    <source>
        <dbReference type="ARBA" id="ARBA00022723"/>
    </source>
</evidence>
<organism evidence="7 8">
    <name type="scientific">Neoroseomonas lacus</name>
    <dbReference type="NCBI Taxonomy" id="287609"/>
    <lineage>
        <taxon>Bacteria</taxon>
        <taxon>Pseudomonadati</taxon>
        <taxon>Pseudomonadota</taxon>
        <taxon>Alphaproteobacteria</taxon>
        <taxon>Acetobacterales</taxon>
        <taxon>Acetobacteraceae</taxon>
        <taxon>Neoroseomonas</taxon>
    </lineage>
</organism>
<reference evidence="7" key="2">
    <citation type="submission" date="2020-09" db="EMBL/GenBank/DDBJ databases">
        <authorList>
            <person name="Sun Q."/>
            <person name="Zhou Y."/>
        </authorList>
    </citation>
    <scope>NUCLEOTIDE SEQUENCE</scope>
    <source>
        <strain evidence="7">CGMCC 1.3617</strain>
    </source>
</reference>
<comment type="similarity">
    <text evidence="2">Belongs to the histone deacetylase family.</text>
</comment>
<name>A0A917NI64_9PROT</name>
<dbReference type="CDD" id="cd10001">
    <property type="entry name" value="HDAC_classII_APAH"/>
    <property type="match status" value="1"/>
</dbReference>
<dbReference type="InterPro" id="IPR037138">
    <property type="entry name" value="His_deacetylse_dom_sf"/>
</dbReference>
<dbReference type="Proteomes" id="UP000661507">
    <property type="component" value="Unassembled WGS sequence"/>
</dbReference>
<reference evidence="7" key="1">
    <citation type="journal article" date="2014" name="Int. J. Syst. Evol. Microbiol.">
        <title>Complete genome sequence of Corynebacterium casei LMG S-19264T (=DSM 44701T), isolated from a smear-ripened cheese.</title>
        <authorList>
            <consortium name="US DOE Joint Genome Institute (JGI-PGF)"/>
            <person name="Walter F."/>
            <person name="Albersmeier A."/>
            <person name="Kalinowski J."/>
            <person name="Ruckert C."/>
        </authorList>
    </citation>
    <scope>NUCLEOTIDE SEQUENCE</scope>
    <source>
        <strain evidence="7">CGMCC 1.3617</strain>
    </source>
</reference>
<evidence type="ECO:0000256" key="2">
    <source>
        <dbReference type="ARBA" id="ARBA00005947"/>
    </source>
</evidence>
<dbReference type="GO" id="GO:0046872">
    <property type="term" value="F:metal ion binding"/>
    <property type="evidence" value="ECO:0007669"/>
    <property type="project" value="UniProtKB-KW"/>
</dbReference>
<gene>
    <name evidence="7" type="ORF">GCM10011320_03340</name>
</gene>
<dbReference type="GO" id="GO:0016787">
    <property type="term" value="F:hydrolase activity"/>
    <property type="evidence" value="ECO:0007669"/>
    <property type="project" value="UniProtKB-KW"/>
</dbReference>
<keyword evidence="4" id="KW-0378">Hydrolase</keyword>
<proteinExistence type="inferred from homology"/>
<keyword evidence="3" id="KW-0479">Metal-binding</keyword>
<accession>A0A917NI64</accession>
<comment type="caution">
    <text evidence="7">The sequence shown here is derived from an EMBL/GenBank/DDBJ whole genome shotgun (WGS) entry which is preliminary data.</text>
</comment>
<dbReference type="Pfam" id="PF00850">
    <property type="entry name" value="Hist_deacetyl"/>
    <property type="match status" value="1"/>
</dbReference>
<dbReference type="GO" id="GO:0004407">
    <property type="term" value="F:histone deacetylase activity"/>
    <property type="evidence" value="ECO:0007669"/>
    <property type="project" value="TreeGrafter"/>
</dbReference>
<protein>
    <submittedName>
        <fullName evidence="7">Acetylpolyamine amidohydrolase</fullName>
    </submittedName>
</protein>
<dbReference type="PANTHER" id="PTHR10625:SF17">
    <property type="entry name" value="HISTONE DEACETYLASE 8"/>
    <property type="match status" value="1"/>
</dbReference>
<evidence type="ECO:0000256" key="5">
    <source>
        <dbReference type="ARBA" id="ARBA00022833"/>
    </source>
</evidence>
<dbReference type="GO" id="GO:0040029">
    <property type="term" value="P:epigenetic regulation of gene expression"/>
    <property type="evidence" value="ECO:0007669"/>
    <property type="project" value="TreeGrafter"/>
</dbReference>
<dbReference type="SUPFAM" id="SSF52768">
    <property type="entry name" value="Arginase/deacetylase"/>
    <property type="match status" value="1"/>
</dbReference>
<dbReference type="PANTHER" id="PTHR10625">
    <property type="entry name" value="HISTONE DEACETYLASE HDAC1-RELATED"/>
    <property type="match status" value="1"/>
</dbReference>
<evidence type="ECO:0000256" key="1">
    <source>
        <dbReference type="ARBA" id="ARBA00001947"/>
    </source>
</evidence>
<dbReference type="AlphaFoldDB" id="A0A917NI64"/>
<keyword evidence="8" id="KW-1185">Reference proteome</keyword>
<keyword evidence="5" id="KW-0862">Zinc</keyword>
<sequence length="345" mass="35881">MKTFAHADQAGHTPTFFLQRGQVRRNFEIPARAAALETALHRLGLPPAAPPPLPPRAIEAVHTPDYLAFLAGAAVAWAKLPEPGPEVVANIHPAPEMIAQGARVGASIIAQTGWYTADTACPIGPGSWAAIQGAAACALAAASEAAQGRTAYALCRPPGHHAYAARAGGHCYVNNAALAAQALRDAGAGRVAVLDIDSHHGNGTQGIFWERGDVLTISIHGDPDNYYPWFVGRTAERGAGAGDGRNMNMPLAFGTADDGWLDALRYALAAIRDFKPDALVVPLGFDASKDEPLGALAVTEDGFARAGAMIGGLKLPTAITQEGGYNVDTIGTLLERFLTGWSSAA</sequence>
<dbReference type="InterPro" id="IPR023801">
    <property type="entry name" value="His_deacetylse_dom"/>
</dbReference>
<dbReference type="InterPro" id="IPR023696">
    <property type="entry name" value="Ureohydrolase_dom_sf"/>
</dbReference>